<dbReference type="EMBL" id="JAUIQD010000003">
    <property type="protein sequence ID" value="KAK3357460.1"/>
    <property type="molecule type" value="Genomic_DNA"/>
</dbReference>
<reference evidence="1" key="1">
    <citation type="journal article" date="2023" name="Mol. Phylogenet. Evol.">
        <title>Genome-scale phylogeny and comparative genomics of the fungal order Sordariales.</title>
        <authorList>
            <person name="Hensen N."/>
            <person name="Bonometti L."/>
            <person name="Westerberg I."/>
            <person name="Brannstrom I.O."/>
            <person name="Guillou S."/>
            <person name="Cros-Aarteil S."/>
            <person name="Calhoun S."/>
            <person name="Haridas S."/>
            <person name="Kuo A."/>
            <person name="Mondo S."/>
            <person name="Pangilinan J."/>
            <person name="Riley R."/>
            <person name="LaButti K."/>
            <person name="Andreopoulos B."/>
            <person name="Lipzen A."/>
            <person name="Chen C."/>
            <person name="Yan M."/>
            <person name="Daum C."/>
            <person name="Ng V."/>
            <person name="Clum A."/>
            <person name="Steindorff A."/>
            <person name="Ohm R.A."/>
            <person name="Martin F."/>
            <person name="Silar P."/>
            <person name="Natvig D.O."/>
            <person name="Lalanne C."/>
            <person name="Gautier V."/>
            <person name="Ament-Velasquez S.L."/>
            <person name="Kruys A."/>
            <person name="Hutchinson M.I."/>
            <person name="Powell A.J."/>
            <person name="Barry K."/>
            <person name="Miller A.N."/>
            <person name="Grigoriev I.V."/>
            <person name="Debuchy R."/>
            <person name="Gladieux P."/>
            <person name="Hiltunen Thoren M."/>
            <person name="Johannesson H."/>
        </authorList>
    </citation>
    <scope>NUCLEOTIDE SEQUENCE</scope>
    <source>
        <strain evidence="1">CBS 955.72</strain>
    </source>
</reference>
<reference evidence="1" key="2">
    <citation type="submission" date="2023-06" db="EMBL/GenBank/DDBJ databases">
        <authorList>
            <consortium name="Lawrence Berkeley National Laboratory"/>
            <person name="Haridas S."/>
            <person name="Hensen N."/>
            <person name="Bonometti L."/>
            <person name="Westerberg I."/>
            <person name="Brannstrom I.O."/>
            <person name="Guillou S."/>
            <person name="Cros-Aarteil S."/>
            <person name="Calhoun S."/>
            <person name="Kuo A."/>
            <person name="Mondo S."/>
            <person name="Pangilinan J."/>
            <person name="Riley R."/>
            <person name="Labutti K."/>
            <person name="Andreopoulos B."/>
            <person name="Lipzen A."/>
            <person name="Chen C."/>
            <person name="Yanf M."/>
            <person name="Daum C."/>
            <person name="Ng V."/>
            <person name="Clum A."/>
            <person name="Steindorff A."/>
            <person name="Ohm R."/>
            <person name="Martin F."/>
            <person name="Silar P."/>
            <person name="Natvig D."/>
            <person name="Lalanne C."/>
            <person name="Gautier V."/>
            <person name="Ament-Velasquez S.L."/>
            <person name="Kruys A."/>
            <person name="Hutchinson M.I."/>
            <person name="Powell A.J."/>
            <person name="Barry K."/>
            <person name="Miller A.N."/>
            <person name="Grigoriev I.V."/>
            <person name="Debuchy R."/>
            <person name="Gladieux P."/>
            <person name="Thoren M.H."/>
            <person name="Johannesson H."/>
        </authorList>
    </citation>
    <scope>NUCLEOTIDE SEQUENCE</scope>
    <source>
        <strain evidence="1">CBS 955.72</strain>
    </source>
</reference>
<gene>
    <name evidence="1" type="ORF">B0T25DRAFT_159213</name>
</gene>
<evidence type="ECO:0000313" key="2">
    <source>
        <dbReference type="Proteomes" id="UP001275084"/>
    </source>
</evidence>
<dbReference type="AlphaFoldDB" id="A0AAJ0MG65"/>
<comment type="caution">
    <text evidence="1">The sequence shown here is derived from an EMBL/GenBank/DDBJ whole genome shotgun (WGS) entry which is preliminary data.</text>
</comment>
<organism evidence="1 2">
    <name type="scientific">Lasiosphaeria hispida</name>
    <dbReference type="NCBI Taxonomy" id="260671"/>
    <lineage>
        <taxon>Eukaryota</taxon>
        <taxon>Fungi</taxon>
        <taxon>Dikarya</taxon>
        <taxon>Ascomycota</taxon>
        <taxon>Pezizomycotina</taxon>
        <taxon>Sordariomycetes</taxon>
        <taxon>Sordariomycetidae</taxon>
        <taxon>Sordariales</taxon>
        <taxon>Lasiosphaeriaceae</taxon>
        <taxon>Lasiosphaeria</taxon>
    </lineage>
</organism>
<dbReference type="Proteomes" id="UP001275084">
    <property type="component" value="Unassembled WGS sequence"/>
</dbReference>
<name>A0AAJ0MG65_9PEZI</name>
<accession>A0AAJ0MG65</accession>
<keyword evidence="2" id="KW-1185">Reference proteome</keyword>
<proteinExistence type="predicted"/>
<evidence type="ECO:0000313" key="1">
    <source>
        <dbReference type="EMBL" id="KAK3357460.1"/>
    </source>
</evidence>
<sequence length="172" mass="18624">MRVGPVFGTIHVAIDAAVGVAVACVCGKARVERDQLIAVGVSVDGAVTQRTEKASRTFKKYAEISSKVWGNGAMGGFDDFWRARRARGRVPTRGDLGAWQSVGAGTLSEARQEVPKEVVDMGRGTTRFVTEWRYPMDALGHETLILFPVPSGLMEGGRTVPWGFPVVPSWHP</sequence>
<protein>
    <submittedName>
        <fullName evidence="1">Uncharacterized protein</fullName>
    </submittedName>
</protein>